<dbReference type="AlphaFoldDB" id="Q8Y108"/>
<gene>
    <name evidence="1" type="ordered locus">RSc0885</name>
</gene>
<dbReference type="PATRIC" id="fig|267608.8.peg.909"/>
<evidence type="ECO:0008006" key="3">
    <source>
        <dbReference type="Google" id="ProtNLM"/>
    </source>
</evidence>
<dbReference type="RefSeq" id="WP_011000837.1">
    <property type="nucleotide sequence ID" value="NC_003295.1"/>
</dbReference>
<protein>
    <recommendedName>
        <fullName evidence="3">DUF1484 domain-containing protein</fullName>
    </recommendedName>
</protein>
<sequence length="112" mass="12593">MRKQSQSPQTLALAHLCELARRLTPDAARNSKRTVRASAAILRQLETTSTLVYTTTEDACARLLNVTTGLIGILQLLELWSDRAWECRCLHCLLVPLKLELDDALSDMQKML</sequence>
<dbReference type="EMBL" id="AL646052">
    <property type="protein sequence ID" value="CAD14587.1"/>
    <property type="molecule type" value="Genomic_DNA"/>
</dbReference>
<organism evidence="1 2">
    <name type="scientific">Ralstonia nicotianae (strain ATCC BAA-1114 / GMI1000)</name>
    <name type="common">Ralstonia solanacearum</name>
    <dbReference type="NCBI Taxonomy" id="267608"/>
    <lineage>
        <taxon>Bacteria</taxon>
        <taxon>Pseudomonadati</taxon>
        <taxon>Pseudomonadota</taxon>
        <taxon>Betaproteobacteria</taxon>
        <taxon>Burkholderiales</taxon>
        <taxon>Burkholderiaceae</taxon>
        <taxon>Ralstonia</taxon>
        <taxon>Ralstonia solanacearum species complex</taxon>
    </lineage>
</organism>
<evidence type="ECO:0000313" key="2">
    <source>
        <dbReference type="Proteomes" id="UP000001436"/>
    </source>
</evidence>
<evidence type="ECO:0000313" key="1">
    <source>
        <dbReference type="EMBL" id="CAD14587.1"/>
    </source>
</evidence>
<dbReference type="EnsemblBacteria" id="CAD14587">
    <property type="protein sequence ID" value="CAD14587"/>
    <property type="gene ID" value="RSc0885"/>
</dbReference>
<dbReference type="KEGG" id="rso:RSc0885"/>
<reference evidence="1 2" key="1">
    <citation type="journal article" date="2002" name="Nature">
        <title>Genome sequence of the plant pathogen Ralstonia solanacearum.</title>
        <authorList>
            <person name="Salanoubat M."/>
            <person name="Genin S."/>
            <person name="Artiguenave F."/>
            <person name="Gouzy J."/>
            <person name="Mangenot S."/>
            <person name="Arlat M."/>
            <person name="Billault A."/>
            <person name="Brottier P."/>
            <person name="Camus J.C."/>
            <person name="Cattolico L."/>
            <person name="Chandler M."/>
            <person name="Choisne N."/>
            <person name="Claudel-Renard C."/>
            <person name="Cunnac S."/>
            <person name="Demange N."/>
            <person name="Gaspin C."/>
            <person name="Lavie M."/>
            <person name="Moisan A."/>
            <person name="Robert C."/>
            <person name="Saurin W."/>
            <person name="Schiex T."/>
            <person name="Siguier P."/>
            <person name="Thebault P."/>
            <person name="Whalen M."/>
            <person name="Wincker P."/>
            <person name="Levy M."/>
            <person name="Weissenbach J."/>
            <person name="Boucher C.A."/>
        </authorList>
    </citation>
    <scope>NUCLEOTIDE SEQUENCE [LARGE SCALE GENOMIC DNA]</scope>
    <source>
        <strain evidence="2">ATCC BAA-1114 / GMI1000</strain>
    </source>
</reference>
<keyword evidence="2" id="KW-1185">Reference proteome</keyword>
<proteinExistence type="predicted"/>
<accession>Q8Y108</accession>
<dbReference type="Pfam" id="PF07363">
    <property type="entry name" value="DUF1484"/>
    <property type="match status" value="1"/>
</dbReference>
<dbReference type="Proteomes" id="UP000001436">
    <property type="component" value="Chromosome"/>
</dbReference>
<name>Q8Y108_RALN1</name>
<dbReference type="HOGENOM" id="CLU_2143769_0_0_4"/>
<dbReference type="InterPro" id="IPR009957">
    <property type="entry name" value="DUF1484"/>
</dbReference>